<dbReference type="RefSeq" id="WP_173807360.1">
    <property type="nucleotide sequence ID" value="NZ_JABSNM010000027.1"/>
</dbReference>
<keyword evidence="6" id="KW-0175">Coiled coil</keyword>
<name>A0ABX2G7M8_9BURK</name>
<sequence>MTFPLFFAILRARWKAAVLVLLLTIGTTVSVTLLLPKSYTATASLVLDVRSPDPILGMTMGAMTMPAYMATQVEVLQSERVALRVVQGLRLAESAQTREQWKKETDGQGSFEAWLAQMIGKKLDVKPSREGNVIYVSYSNADPRFASALANGFARAYMDISLGLRTSPAQQYSDFFNKQAAEVRTSLEKAQAKLSDTQKLYGITVAEERFDIETQRLNELSSQLVAIQAQAADSGSRSAQVRAGSDQLQDVIANPVVAGLRADLSRQEARLGELGARFGDAHPQVVELKANIEELRRRIDSESRRVGGSVGVTNNINRQREAEARAALEAQRAKVLRMKEQRNDLAALQREVESLQRSYDQINQRVLQTSMESQATQTNISLLTAATEPTQPSSPKLLLNSLLSIFLGILLGVTFVLVREVFDRRVRTLGDFSESIGLPVLGTLPGPGRRSARAAGQLPSLVSGSVIGRLPGSGA</sequence>
<evidence type="ECO:0000313" key="11">
    <source>
        <dbReference type="Proteomes" id="UP001516061"/>
    </source>
</evidence>
<evidence type="ECO:0000256" key="4">
    <source>
        <dbReference type="ARBA" id="ARBA00022989"/>
    </source>
</evidence>
<dbReference type="InterPro" id="IPR003856">
    <property type="entry name" value="LPS_length_determ_N"/>
</dbReference>
<dbReference type="Proteomes" id="UP001516061">
    <property type="component" value="Unassembled WGS sequence"/>
</dbReference>
<keyword evidence="5 7" id="KW-0472">Membrane</keyword>
<dbReference type="PANTHER" id="PTHR32309">
    <property type="entry name" value="TYROSINE-PROTEIN KINASE"/>
    <property type="match status" value="1"/>
</dbReference>
<dbReference type="PANTHER" id="PTHR32309:SF13">
    <property type="entry name" value="FERRIC ENTEROBACTIN TRANSPORT PROTEIN FEPE"/>
    <property type="match status" value="1"/>
</dbReference>
<comment type="caution">
    <text evidence="10">The sequence shown here is derived from an EMBL/GenBank/DDBJ whole genome shotgun (WGS) entry which is preliminary data.</text>
</comment>
<protein>
    <submittedName>
        <fullName evidence="10">Chain length determinant protein EpsF</fullName>
    </submittedName>
</protein>
<dbReference type="EMBL" id="JABSNM010000027">
    <property type="protein sequence ID" value="NRT58335.1"/>
    <property type="molecule type" value="Genomic_DNA"/>
</dbReference>
<keyword evidence="3 7" id="KW-0812">Transmembrane</keyword>
<comment type="subcellular location">
    <subcellularLocation>
        <location evidence="1">Cell membrane</location>
        <topology evidence="1">Multi-pass membrane protein</topology>
    </subcellularLocation>
</comment>
<accession>A0ABX2G7M8</accession>
<dbReference type="NCBIfam" id="TIGR03017">
    <property type="entry name" value="EpsF"/>
    <property type="match status" value="1"/>
</dbReference>
<keyword evidence="2" id="KW-1003">Cell membrane</keyword>
<evidence type="ECO:0000313" key="10">
    <source>
        <dbReference type="EMBL" id="NRT58335.1"/>
    </source>
</evidence>
<keyword evidence="4 7" id="KW-1133">Transmembrane helix</keyword>
<keyword evidence="11" id="KW-1185">Reference proteome</keyword>
<dbReference type="InterPro" id="IPR050445">
    <property type="entry name" value="Bact_polysacc_biosynth/exp"/>
</dbReference>
<evidence type="ECO:0000256" key="6">
    <source>
        <dbReference type="SAM" id="Coils"/>
    </source>
</evidence>
<feature type="domain" description="Polysaccharide chain length determinant N-terminal" evidence="8">
    <location>
        <begin position="7"/>
        <end position="88"/>
    </location>
</feature>
<evidence type="ECO:0000259" key="8">
    <source>
        <dbReference type="Pfam" id="PF02706"/>
    </source>
</evidence>
<evidence type="ECO:0000256" key="2">
    <source>
        <dbReference type="ARBA" id="ARBA00022475"/>
    </source>
</evidence>
<dbReference type="InterPro" id="IPR032807">
    <property type="entry name" value="GNVR"/>
</dbReference>
<feature type="transmembrane region" description="Helical" evidence="7">
    <location>
        <begin position="397"/>
        <end position="418"/>
    </location>
</feature>
<evidence type="ECO:0000256" key="1">
    <source>
        <dbReference type="ARBA" id="ARBA00004651"/>
    </source>
</evidence>
<evidence type="ECO:0000256" key="5">
    <source>
        <dbReference type="ARBA" id="ARBA00023136"/>
    </source>
</evidence>
<dbReference type="InterPro" id="IPR017468">
    <property type="entry name" value="Chain_len_reg_EpsF"/>
</dbReference>
<evidence type="ECO:0000259" key="9">
    <source>
        <dbReference type="Pfam" id="PF13807"/>
    </source>
</evidence>
<gene>
    <name evidence="10" type="ORF">HNQ01_004103</name>
</gene>
<evidence type="ECO:0000256" key="7">
    <source>
        <dbReference type="SAM" id="Phobius"/>
    </source>
</evidence>
<reference evidence="10 11" key="1">
    <citation type="submission" date="2020-05" db="EMBL/GenBank/DDBJ databases">
        <title>Genomic Encyclopedia of Type Strains, Phase IV (KMG-V): Genome sequencing to study the core and pangenomes of soil and plant-associated prokaryotes.</title>
        <authorList>
            <person name="Whitman W."/>
        </authorList>
    </citation>
    <scope>NUCLEOTIDE SEQUENCE [LARGE SCALE GENOMIC DNA]</scope>
    <source>
        <strain evidence="10 11">C29</strain>
    </source>
</reference>
<feature type="domain" description="Tyrosine-protein kinase G-rich" evidence="9">
    <location>
        <begin position="341"/>
        <end position="420"/>
    </location>
</feature>
<evidence type="ECO:0000256" key="3">
    <source>
        <dbReference type="ARBA" id="ARBA00022692"/>
    </source>
</evidence>
<organism evidence="10 11">
    <name type="scientific">Sphaerotilus uruguayifluvii</name>
    <dbReference type="NCBI Taxonomy" id="2735897"/>
    <lineage>
        <taxon>Bacteria</taxon>
        <taxon>Pseudomonadati</taxon>
        <taxon>Pseudomonadota</taxon>
        <taxon>Betaproteobacteria</taxon>
        <taxon>Burkholderiales</taxon>
        <taxon>Sphaerotilaceae</taxon>
        <taxon>Sphaerotilus</taxon>
    </lineage>
</organism>
<dbReference type="Pfam" id="PF02706">
    <property type="entry name" value="Wzz"/>
    <property type="match status" value="1"/>
</dbReference>
<dbReference type="Pfam" id="PF13807">
    <property type="entry name" value="GNVR"/>
    <property type="match status" value="1"/>
</dbReference>
<feature type="coiled-coil region" evidence="6">
    <location>
        <begin position="285"/>
        <end position="365"/>
    </location>
</feature>
<proteinExistence type="predicted"/>